<accession>A0AA46UQ24</accession>
<organism evidence="1 2">
    <name type="scientific">Vibrio parahaemolyticus</name>
    <dbReference type="NCBI Taxonomy" id="670"/>
    <lineage>
        <taxon>Bacteria</taxon>
        <taxon>Pseudomonadati</taxon>
        <taxon>Pseudomonadota</taxon>
        <taxon>Gammaproteobacteria</taxon>
        <taxon>Vibrionales</taxon>
        <taxon>Vibrionaceae</taxon>
        <taxon>Vibrio</taxon>
    </lineage>
</organism>
<dbReference type="Proteomes" id="UP001163036">
    <property type="component" value="Plasmid pVP-16-VB00198-1"/>
</dbReference>
<dbReference type="EMBL" id="CP097357">
    <property type="protein sequence ID" value="UYV29601.1"/>
    <property type="molecule type" value="Genomic_DNA"/>
</dbReference>
<protein>
    <submittedName>
        <fullName evidence="1">Uncharacterized protein</fullName>
    </submittedName>
</protein>
<sequence length="68" mass="8086">METAIYVTGAKVSCKTRHKDNRHDRIVEFEKTQINKEYWGDSLAKDKVRNELHKLGFNSHFSVIEWIH</sequence>
<name>A0AA46UQ24_VIBPH</name>
<reference evidence="1" key="1">
    <citation type="submission" date="2022-05" db="EMBL/GenBank/DDBJ databases">
        <title>Megaplasmid of Vibrio parahaemolyticus.</title>
        <authorList>
            <person name="Strauch E."/>
            <person name="Borowiak M."/>
        </authorList>
    </citation>
    <scope>NUCLEOTIDE SEQUENCE</scope>
    <source>
        <strain evidence="1">16-VB00198</strain>
        <plasmid evidence="1">pVP-16-VB00198-1</plasmid>
    </source>
</reference>
<evidence type="ECO:0000313" key="2">
    <source>
        <dbReference type="Proteomes" id="UP001163036"/>
    </source>
</evidence>
<geneLocation type="plasmid" evidence="1 2">
    <name>pVP-16-VB00198-1</name>
</geneLocation>
<dbReference type="AlphaFoldDB" id="A0AA46UQ24"/>
<proteinExistence type="predicted"/>
<dbReference type="RefSeq" id="WP_053312450.1">
    <property type="nucleotide sequence ID" value="NZ_CP062152.1"/>
</dbReference>
<keyword evidence="1" id="KW-0614">Plasmid</keyword>
<gene>
    <name evidence="1" type="ORF">M5598_26865</name>
</gene>
<evidence type="ECO:0000313" key="1">
    <source>
        <dbReference type="EMBL" id="UYV29601.1"/>
    </source>
</evidence>